<dbReference type="RefSeq" id="WP_255838318.1">
    <property type="nucleotide sequence ID" value="NZ_CP073346.1"/>
</dbReference>
<dbReference type="InterPro" id="IPR054635">
    <property type="entry name" value="PA1571-like"/>
</dbReference>
<evidence type="ECO:0000313" key="2">
    <source>
        <dbReference type="EMBL" id="UTW07730.1"/>
    </source>
</evidence>
<organism evidence="2 3">
    <name type="scientific">Pseudomonas benzenivorans</name>
    <dbReference type="NCBI Taxonomy" id="556533"/>
    <lineage>
        <taxon>Bacteria</taxon>
        <taxon>Pseudomonadati</taxon>
        <taxon>Pseudomonadota</taxon>
        <taxon>Gammaproteobacteria</taxon>
        <taxon>Pseudomonadales</taxon>
        <taxon>Pseudomonadaceae</taxon>
        <taxon>Pseudomonas</taxon>
    </lineage>
</organism>
<dbReference type="Proteomes" id="UP001059672">
    <property type="component" value="Chromosome"/>
</dbReference>
<keyword evidence="3" id="KW-1185">Reference proteome</keyword>
<gene>
    <name evidence="2" type="ORF">KDW96_21820</name>
</gene>
<dbReference type="EMBL" id="CP073346">
    <property type="protein sequence ID" value="UTW07730.1"/>
    <property type="molecule type" value="Genomic_DNA"/>
</dbReference>
<reference evidence="2" key="1">
    <citation type="submission" date="2021-04" db="EMBL/GenBank/DDBJ databases">
        <title>Oceanospirillales bacteria with DddD are important DMSP degraders in coastal seawater.</title>
        <authorList>
            <person name="Liu J."/>
        </authorList>
    </citation>
    <scope>NUCLEOTIDE SEQUENCE</scope>
    <source>
        <strain evidence="2">D13-4</strain>
    </source>
</reference>
<protein>
    <submittedName>
        <fullName evidence="2">Uncharacterized protein</fullName>
    </submittedName>
</protein>
<dbReference type="NCBIfam" id="NF045613">
    <property type="entry name" value="PA1571_fam"/>
    <property type="match status" value="1"/>
</dbReference>
<evidence type="ECO:0000256" key="1">
    <source>
        <dbReference type="SAM" id="MobiDB-lite"/>
    </source>
</evidence>
<sequence>MNSPKQSSEHPIKPVEPQQPVGGAIIDAEGHEVPITEGMIQQACEELDKEFVVPDSQAE</sequence>
<name>A0ABY5H8X2_9PSED</name>
<proteinExistence type="predicted"/>
<accession>A0ABY5H8X2</accession>
<feature type="region of interest" description="Disordered" evidence="1">
    <location>
        <begin position="1"/>
        <end position="25"/>
    </location>
</feature>
<evidence type="ECO:0000313" key="3">
    <source>
        <dbReference type="Proteomes" id="UP001059672"/>
    </source>
</evidence>